<geneLocation type="plasmid" evidence="2">
    <name>pmppla107</name>
</geneLocation>
<reference evidence="1 2" key="1">
    <citation type="journal article" date="2011" name="PLoS Pathog.">
        <title>Dynamic evolution of pathogenicity revealed by sequencing and comparative genomics of 19 Pseudomonas syringae isolates.</title>
        <authorList>
            <person name="Baltrus D.A."/>
            <person name="Nishimura M.T."/>
            <person name="Romanchuk A."/>
            <person name="Chang J.H."/>
            <person name="Mukhtar M.S."/>
            <person name="Cherkis K."/>
            <person name="Roach J."/>
            <person name="Grant S.R."/>
            <person name="Jones C.D."/>
            <person name="Dangl J.L."/>
        </authorList>
    </citation>
    <scope>NUCLEOTIDE SEQUENCE [LARGE SCALE GENOMIC DNA]</scope>
    <source>
        <strain evidence="1 2">M301315</strain>
    </source>
</reference>
<evidence type="ECO:0000313" key="2">
    <source>
        <dbReference type="Proteomes" id="UP000006426"/>
    </source>
</evidence>
<gene>
    <name evidence="1" type="ORF">PLA107_033690</name>
</gene>
<dbReference type="AlphaFoldDB" id="A0AAD0VA50"/>
<sequence>MRGDEPVIPIIIYESLKRQASQQEIERCAEHFHIIDPEFQETFAIGISLISADLCRNLEPASSTILHFHVTEAQAMDKLLELPEVFRGEQWAIRLRPFLSPDNQIAIEKRLEGLHPNEWSDPSQRLLSSFAYYLKLSFDQGIMPSQVSAKPGMSKITKTLVTHLLDSDQMIYKANQPLVRMLNGWIRQNILSLGQTKHPFQAADRVRHLCPGLLNDPRNFPESWKKTLLINSDDCGLGR</sequence>
<dbReference type="Proteomes" id="UP000006426">
    <property type="component" value="Plasmid pmppla107"/>
</dbReference>
<keyword evidence="1" id="KW-0614">Plasmid</keyword>
<protein>
    <submittedName>
        <fullName evidence="1">Uncharacterized protein</fullName>
    </submittedName>
</protein>
<organism evidence="1 2">
    <name type="scientific">Pseudomonas amygdali pv. lachrymans str. M301315</name>
    <dbReference type="NCBI Taxonomy" id="629260"/>
    <lineage>
        <taxon>Bacteria</taxon>
        <taxon>Pseudomonadati</taxon>
        <taxon>Pseudomonadota</taxon>
        <taxon>Gammaproteobacteria</taxon>
        <taxon>Pseudomonadales</taxon>
        <taxon>Pseudomonadaceae</taxon>
        <taxon>Pseudomonas</taxon>
        <taxon>Pseudomonas amygdali</taxon>
    </lineage>
</organism>
<accession>A0AAD0VA50</accession>
<evidence type="ECO:0000313" key="1">
    <source>
        <dbReference type="EMBL" id="AXH60141.1"/>
    </source>
</evidence>
<proteinExistence type="predicted"/>
<name>A0AAD0VA50_PSEAV</name>
<dbReference type="EMBL" id="CP031226">
    <property type="protein sequence ID" value="AXH60141.1"/>
    <property type="molecule type" value="Genomic_DNA"/>
</dbReference>